<dbReference type="AlphaFoldDB" id="A0A7R9FE80"/>
<feature type="non-terminal residue" evidence="1">
    <location>
        <position position="1"/>
    </location>
</feature>
<proteinExistence type="predicted"/>
<gene>
    <name evidence="1" type="ORF">TBIB3V08_LOCUS13740</name>
</gene>
<dbReference type="EMBL" id="OD594811">
    <property type="protein sequence ID" value="CAD7451472.1"/>
    <property type="molecule type" value="Genomic_DNA"/>
</dbReference>
<organism evidence="1">
    <name type="scientific">Timema bartmani</name>
    <dbReference type="NCBI Taxonomy" id="61472"/>
    <lineage>
        <taxon>Eukaryota</taxon>
        <taxon>Metazoa</taxon>
        <taxon>Ecdysozoa</taxon>
        <taxon>Arthropoda</taxon>
        <taxon>Hexapoda</taxon>
        <taxon>Insecta</taxon>
        <taxon>Pterygota</taxon>
        <taxon>Neoptera</taxon>
        <taxon>Polyneoptera</taxon>
        <taxon>Phasmatodea</taxon>
        <taxon>Timematodea</taxon>
        <taxon>Timematoidea</taxon>
        <taxon>Timematidae</taxon>
        <taxon>Timema</taxon>
    </lineage>
</organism>
<sequence>MSTLQPFRKDFYVPHPDIIQRQMPEVIKYRAEKEITVKGNNIPKPNNTFEEGNFPDYVMNEI</sequence>
<accession>A0A7R9FE80</accession>
<name>A0A7R9FE80_9NEOP</name>
<evidence type="ECO:0000313" key="1">
    <source>
        <dbReference type="EMBL" id="CAD7451472.1"/>
    </source>
</evidence>
<protein>
    <submittedName>
        <fullName evidence="1">Uncharacterized protein</fullName>
    </submittedName>
</protein>
<reference evidence="1" key="1">
    <citation type="submission" date="2020-11" db="EMBL/GenBank/DDBJ databases">
        <authorList>
            <person name="Tran Van P."/>
        </authorList>
    </citation>
    <scope>NUCLEOTIDE SEQUENCE</scope>
</reference>